<evidence type="ECO:0000313" key="1">
    <source>
        <dbReference type="EMBL" id="KAF2475013.1"/>
    </source>
</evidence>
<comment type="caution">
    <text evidence="1">The sequence shown here is derived from an EMBL/GenBank/DDBJ whole genome shotgun (WGS) entry which is preliminary data.</text>
</comment>
<dbReference type="Proteomes" id="UP000799755">
    <property type="component" value="Unassembled WGS sequence"/>
</dbReference>
<evidence type="ECO:0000313" key="2">
    <source>
        <dbReference type="Proteomes" id="UP000799755"/>
    </source>
</evidence>
<sequence>MPAVCYRSLHVESRHVLSRTANEKRRGRPNAARKPIWEVLEKNIYMDGIFFDNIPLKGAAGAISIDRLMFGIDYLSLPSLRKDGMYADHGVK</sequence>
<name>A0ACB6R888_9PLEO</name>
<keyword evidence="2" id="KW-1185">Reference proteome</keyword>
<reference evidence="1" key="1">
    <citation type="journal article" date="2020" name="Stud. Mycol.">
        <title>101 Dothideomycetes genomes: a test case for predicting lifestyles and emergence of pathogens.</title>
        <authorList>
            <person name="Haridas S."/>
            <person name="Albert R."/>
            <person name="Binder M."/>
            <person name="Bloem J."/>
            <person name="Labutti K."/>
            <person name="Salamov A."/>
            <person name="Andreopoulos B."/>
            <person name="Baker S."/>
            <person name="Barry K."/>
            <person name="Bills G."/>
            <person name="Bluhm B."/>
            <person name="Cannon C."/>
            <person name="Castanera R."/>
            <person name="Culley D."/>
            <person name="Daum C."/>
            <person name="Ezra D."/>
            <person name="Gonzalez J."/>
            <person name="Henrissat B."/>
            <person name="Kuo A."/>
            <person name="Liang C."/>
            <person name="Lipzen A."/>
            <person name="Lutzoni F."/>
            <person name="Magnuson J."/>
            <person name="Mondo S."/>
            <person name="Nolan M."/>
            <person name="Ohm R."/>
            <person name="Pangilinan J."/>
            <person name="Park H.-J."/>
            <person name="Ramirez L."/>
            <person name="Alfaro M."/>
            <person name="Sun H."/>
            <person name="Tritt A."/>
            <person name="Yoshinaga Y."/>
            <person name="Zwiers L.-H."/>
            <person name="Turgeon B."/>
            <person name="Goodwin S."/>
            <person name="Spatafora J."/>
            <person name="Crous P."/>
            <person name="Grigoriev I."/>
        </authorList>
    </citation>
    <scope>NUCLEOTIDE SEQUENCE</scope>
    <source>
        <strain evidence="1">ATCC 200398</strain>
    </source>
</reference>
<accession>A0ACB6R888</accession>
<proteinExistence type="predicted"/>
<dbReference type="EMBL" id="MU003497">
    <property type="protein sequence ID" value="KAF2475013.1"/>
    <property type="molecule type" value="Genomic_DNA"/>
</dbReference>
<organism evidence="1 2">
    <name type="scientific">Lindgomyces ingoldianus</name>
    <dbReference type="NCBI Taxonomy" id="673940"/>
    <lineage>
        <taxon>Eukaryota</taxon>
        <taxon>Fungi</taxon>
        <taxon>Dikarya</taxon>
        <taxon>Ascomycota</taxon>
        <taxon>Pezizomycotina</taxon>
        <taxon>Dothideomycetes</taxon>
        <taxon>Pleosporomycetidae</taxon>
        <taxon>Pleosporales</taxon>
        <taxon>Lindgomycetaceae</taxon>
        <taxon>Lindgomyces</taxon>
    </lineage>
</organism>
<gene>
    <name evidence="1" type="ORF">BDR25DRAFT_384507</name>
</gene>
<protein>
    <submittedName>
        <fullName evidence="1">Uncharacterized protein</fullName>
    </submittedName>
</protein>